<keyword evidence="3" id="KW-0548">Nucleotidyltransferase</keyword>
<feature type="binding site" evidence="8">
    <location>
        <position position="47"/>
    </location>
    <ligand>
        <name>Zn(2+)</name>
        <dbReference type="ChEBI" id="CHEBI:29105"/>
    </ligand>
</feature>
<proteinExistence type="inferred from homology"/>
<dbReference type="PANTHER" id="PTHR42763">
    <property type="entry name" value="ADP-GLUCOSE PHOSPHORYLASE"/>
    <property type="match status" value="1"/>
</dbReference>
<evidence type="ECO:0000259" key="9">
    <source>
        <dbReference type="Pfam" id="PF01087"/>
    </source>
</evidence>
<dbReference type="Pfam" id="PF02744">
    <property type="entry name" value="GalP_UDP_tr_C"/>
    <property type="match status" value="1"/>
</dbReference>
<comment type="similarity">
    <text evidence="1">Belongs to the galactose-1-phosphate uridylyltransferase type 1 family.</text>
</comment>
<keyword evidence="5 8" id="KW-0862">Zinc</keyword>
<reference evidence="11 12" key="1">
    <citation type="journal article" date="2016" name="Nat. Commun.">
        <title>Thousands of microbial genomes shed light on interconnected biogeochemical processes in an aquifer system.</title>
        <authorList>
            <person name="Anantharaman K."/>
            <person name="Brown C.T."/>
            <person name="Hug L.A."/>
            <person name="Sharon I."/>
            <person name="Castelle C.J."/>
            <person name="Probst A.J."/>
            <person name="Thomas B.C."/>
            <person name="Singh A."/>
            <person name="Wilkins M.J."/>
            <person name="Karaoz U."/>
            <person name="Brodie E.L."/>
            <person name="Williams K.H."/>
            <person name="Hubbard S.S."/>
            <person name="Banfield J.F."/>
        </authorList>
    </citation>
    <scope>NUCLEOTIDE SEQUENCE [LARGE SCALE GENOMIC DNA]</scope>
</reference>
<feature type="domain" description="Galactose-1-phosphate uridyl transferase N-terminal" evidence="9">
    <location>
        <begin position="5"/>
        <end position="174"/>
    </location>
</feature>
<keyword evidence="6" id="KW-0119">Carbohydrate metabolism</keyword>
<evidence type="ECO:0000256" key="5">
    <source>
        <dbReference type="ARBA" id="ARBA00022833"/>
    </source>
</evidence>
<comment type="caution">
    <text evidence="11">The sequence shown here is derived from an EMBL/GenBank/DDBJ whole genome shotgun (WGS) entry which is preliminary data.</text>
</comment>
<keyword evidence="4 8" id="KW-0479">Metal-binding</keyword>
<dbReference type="GO" id="GO:0008108">
    <property type="term" value="F:UDP-glucose:hexose-1-phosphate uridylyltransferase activity"/>
    <property type="evidence" value="ECO:0007669"/>
    <property type="project" value="InterPro"/>
</dbReference>
<dbReference type="Pfam" id="PF01087">
    <property type="entry name" value="GalP_UDP_transf"/>
    <property type="match status" value="1"/>
</dbReference>
<accession>A0A1F5NY82</accession>
<dbReference type="Gene3D" id="3.30.428.10">
    <property type="entry name" value="HIT-like"/>
    <property type="match status" value="2"/>
</dbReference>
<name>A0A1F5NY82_9BACT</name>
<dbReference type="InterPro" id="IPR005850">
    <property type="entry name" value="GalP_Utransf_C"/>
</dbReference>
<dbReference type="Proteomes" id="UP000176339">
    <property type="component" value="Unassembled WGS sequence"/>
</dbReference>
<evidence type="ECO:0000256" key="8">
    <source>
        <dbReference type="PIRSR" id="PIRSR000808-3"/>
    </source>
</evidence>
<evidence type="ECO:0000256" key="3">
    <source>
        <dbReference type="ARBA" id="ARBA00022695"/>
    </source>
</evidence>
<dbReference type="GO" id="GO:0006012">
    <property type="term" value="P:galactose metabolic process"/>
    <property type="evidence" value="ECO:0007669"/>
    <property type="project" value="InterPro"/>
</dbReference>
<dbReference type="InterPro" id="IPR005849">
    <property type="entry name" value="GalP_Utransf_N"/>
</dbReference>
<dbReference type="AlphaFoldDB" id="A0A1F5NY82"/>
<dbReference type="PANTHER" id="PTHR42763:SF2">
    <property type="entry name" value="ADP-GLUCOSE PHOSPHORYLASE"/>
    <property type="match status" value="1"/>
</dbReference>
<evidence type="ECO:0000313" key="11">
    <source>
        <dbReference type="EMBL" id="OGE82564.1"/>
    </source>
</evidence>
<feature type="active site" description="Tele-UMP-histidine intermediate" evidence="7">
    <location>
        <position position="164"/>
    </location>
</feature>
<dbReference type="PIRSF" id="PIRSF000808">
    <property type="entry name" value="GalT"/>
    <property type="match status" value="1"/>
</dbReference>
<evidence type="ECO:0000256" key="1">
    <source>
        <dbReference type="ARBA" id="ARBA00010951"/>
    </source>
</evidence>
<sequence length="334" mass="38903">MSEFRQDIVNKNWVLIAEGRQRRPTDFQTYAATPPELPGVSAKCDFCPGREAESGEEIARYTAPSGGKDWLIRVVPNKYEAVEHMIGKRTEDFYVSRPGIGDHEVLITRPHNQPVALQNVELIDLTLKAYIDRFDDLWLHDEVRYVHVIQNHGIQAGASMAHPHSQIFAIPFLPDRIRDEISGTRDFYEINEACVYCEMIMFEMRAEKRVILEYPEFLVIAPYASKMPFEIHILPKTHRAFFHRITISERKALAVVMKEVFSRLYKRMQNPSYNYYIHTLPQRLSMGRLSINDHDAYHWHIVVMPRVNVWAGFELGTEVYVNPMPPEKAAKFFH</sequence>
<evidence type="ECO:0000259" key="10">
    <source>
        <dbReference type="Pfam" id="PF02744"/>
    </source>
</evidence>
<feature type="binding site" evidence="8">
    <location>
        <position position="44"/>
    </location>
    <ligand>
        <name>Zn(2+)</name>
        <dbReference type="ChEBI" id="CHEBI:29105"/>
    </ligand>
</feature>
<dbReference type="EMBL" id="MFEN01000068">
    <property type="protein sequence ID" value="OGE82564.1"/>
    <property type="molecule type" value="Genomic_DNA"/>
</dbReference>
<dbReference type="InterPro" id="IPR053177">
    <property type="entry name" value="ADP-glucose_phosphorylase"/>
</dbReference>
<organism evidence="11 12">
    <name type="scientific">Candidatus Doudnabacteria bacterium RIFCSPHIGHO2_01_FULL_49_9</name>
    <dbReference type="NCBI Taxonomy" id="1817827"/>
    <lineage>
        <taxon>Bacteria</taxon>
        <taxon>Candidatus Doudnaibacteriota</taxon>
    </lineage>
</organism>
<evidence type="ECO:0000256" key="4">
    <source>
        <dbReference type="ARBA" id="ARBA00022723"/>
    </source>
</evidence>
<dbReference type="InterPro" id="IPR001937">
    <property type="entry name" value="GalP_UDPtransf1"/>
</dbReference>
<feature type="binding site" evidence="8">
    <location>
        <position position="111"/>
    </location>
    <ligand>
        <name>Zn(2+)</name>
        <dbReference type="ChEBI" id="CHEBI:29105"/>
    </ligand>
</feature>
<evidence type="ECO:0000313" key="12">
    <source>
        <dbReference type="Proteomes" id="UP000176339"/>
    </source>
</evidence>
<protein>
    <submittedName>
        <fullName evidence="11">Uncharacterized protein</fullName>
    </submittedName>
</protein>
<feature type="domain" description="Galactose-1-phosphate uridyl transferase C-terminal" evidence="10">
    <location>
        <begin position="196"/>
        <end position="302"/>
    </location>
</feature>
<dbReference type="InterPro" id="IPR036265">
    <property type="entry name" value="HIT-like_sf"/>
</dbReference>
<keyword evidence="2" id="KW-0808">Transferase</keyword>
<evidence type="ECO:0000256" key="7">
    <source>
        <dbReference type="PIRSR" id="PIRSR000808-1"/>
    </source>
</evidence>
<evidence type="ECO:0000256" key="2">
    <source>
        <dbReference type="ARBA" id="ARBA00022679"/>
    </source>
</evidence>
<dbReference type="GO" id="GO:0008270">
    <property type="term" value="F:zinc ion binding"/>
    <property type="evidence" value="ECO:0007669"/>
    <property type="project" value="InterPro"/>
</dbReference>
<gene>
    <name evidence="11" type="ORF">A2846_00350</name>
</gene>
<dbReference type="SUPFAM" id="SSF54197">
    <property type="entry name" value="HIT-like"/>
    <property type="match status" value="2"/>
</dbReference>
<evidence type="ECO:0000256" key="6">
    <source>
        <dbReference type="ARBA" id="ARBA00023277"/>
    </source>
</evidence>
<comment type="cofactor">
    <cofactor evidence="8">
        <name>Zn(2+)</name>
        <dbReference type="ChEBI" id="CHEBI:29105"/>
    </cofactor>
    <text evidence="8">Binds 1 zinc ion per subunit.</text>
</comment>
<feature type="binding site" evidence="8">
    <location>
        <position position="162"/>
    </location>
    <ligand>
        <name>Zn(2+)</name>
        <dbReference type="ChEBI" id="CHEBI:29105"/>
    </ligand>
</feature>